<feature type="domain" description="Neprosin PEP catalytic" evidence="1">
    <location>
        <begin position="1"/>
        <end position="172"/>
    </location>
</feature>
<dbReference type="InterPro" id="IPR004314">
    <property type="entry name" value="Neprosin"/>
</dbReference>
<evidence type="ECO:0000313" key="2">
    <source>
        <dbReference type="EnsemblPlants" id="Bo5g010950.1"/>
    </source>
</evidence>
<name>A0A0D3C927_BRAOL</name>
<dbReference type="PANTHER" id="PTHR31589">
    <property type="entry name" value="PROTEIN, PUTATIVE (DUF239)-RELATED-RELATED"/>
    <property type="match status" value="1"/>
</dbReference>
<evidence type="ECO:0000259" key="1">
    <source>
        <dbReference type="PROSITE" id="PS52045"/>
    </source>
</evidence>
<accession>A0A0D3C927</accession>
<dbReference type="HOGENOM" id="CLU_030538_4_1_1"/>
<protein>
    <recommendedName>
        <fullName evidence="1">Neprosin PEP catalytic domain-containing protein</fullName>
    </recommendedName>
</protein>
<organism evidence="2 3">
    <name type="scientific">Brassica oleracea var. oleracea</name>
    <dbReference type="NCBI Taxonomy" id="109376"/>
    <lineage>
        <taxon>Eukaryota</taxon>
        <taxon>Viridiplantae</taxon>
        <taxon>Streptophyta</taxon>
        <taxon>Embryophyta</taxon>
        <taxon>Tracheophyta</taxon>
        <taxon>Spermatophyta</taxon>
        <taxon>Magnoliopsida</taxon>
        <taxon>eudicotyledons</taxon>
        <taxon>Gunneridae</taxon>
        <taxon>Pentapetalae</taxon>
        <taxon>rosids</taxon>
        <taxon>malvids</taxon>
        <taxon>Brassicales</taxon>
        <taxon>Brassicaceae</taxon>
        <taxon>Brassiceae</taxon>
        <taxon>Brassica</taxon>
    </lineage>
</organism>
<dbReference type="eggNOG" id="ENOG502QSP9">
    <property type="taxonomic scope" value="Eukaryota"/>
</dbReference>
<proteinExistence type="predicted"/>
<dbReference type="Proteomes" id="UP000032141">
    <property type="component" value="Chromosome C5"/>
</dbReference>
<dbReference type="EnsemblPlants" id="Bo5g010950.1">
    <property type="protein sequence ID" value="Bo5g010950.1"/>
    <property type="gene ID" value="Bo5g010950"/>
</dbReference>
<reference evidence="2" key="2">
    <citation type="submission" date="2015-03" db="UniProtKB">
        <authorList>
            <consortium name="EnsemblPlants"/>
        </authorList>
    </citation>
    <scope>IDENTIFICATION</scope>
</reference>
<evidence type="ECO:0000313" key="3">
    <source>
        <dbReference type="Proteomes" id="UP000032141"/>
    </source>
</evidence>
<reference evidence="2 3" key="1">
    <citation type="journal article" date="2014" name="Genome Biol.">
        <title>Transcriptome and methylome profiling reveals relics of genome dominance in the mesopolyploid Brassica oleracea.</title>
        <authorList>
            <person name="Parkin I.A."/>
            <person name="Koh C."/>
            <person name="Tang H."/>
            <person name="Robinson S.J."/>
            <person name="Kagale S."/>
            <person name="Clarke W.E."/>
            <person name="Town C.D."/>
            <person name="Nixon J."/>
            <person name="Krishnakumar V."/>
            <person name="Bidwell S.L."/>
            <person name="Denoeud F."/>
            <person name="Belcram H."/>
            <person name="Links M.G."/>
            <person name="Just J."/>
            <person name="Clarke C."/>
            <person name="Bender T."/>
            <person name="Huebert T."/>
            <person name="Mason A.S."/>
            <person name="Pires J.C."/>
            <person name="Barker G."/>
            <person name="Moore J."/>
            <person name="Walley P.G."/>
            <person name="Manoli S."/>
            <person name="Batley J."/>
            <person name="Edwards D."/>
            <person name="Nelson M.N."/>
            <person name="Wang X."/>
            <person name="Paterson A.H."/>
            <person name="King G."/>
            <person name="Bancroft I."/>
            <person name="Chalhoub B."/>
            <person name="Sharpe A.G."/>
        </authorList>
    </citation>
    <scope>NUCLEOTIDE SEQUENCE</scope>
    <source>
        <strain evidence="2 3">cv. TO1000</strain>
    </source>
</reference>
<dbReference type="AlphaFoldDB" id="A0A0D3C927"/>
<dbReference type="STRING" id="109376.A0A0D3C927"/>
<sequence>MQRDAYLNTGCYSTQCVGFVHVSNTIALEAAITRTSTYGGDQFAITLQLWKDVFTVNWWMGMGENIEPIGYWPAEIFTSLSDHATTVQWGREVYRNTSGRNTTLQMGSGKYPNKGFRQAAYFCNIRIAKENRTLLPIEDFVIGGDSYTIRKSHSKVCGTHFYYGGPGPLRSESVRGDYLSIVYLLLLSFYFLV</sequence>
<keyword evidence="3" id="KW-1185">Reference proteome</keyword>
<dbReference type="PROSITE" id="PS52045">
    <property type="entry name" value="NEPROSIN_PEP_CD"/>
    <property type="match status" value="1"/>
</dbReference>
<dbReference type="Pfam" id="PF03080">
    <property type="entry name" value="Neprosin"/>
    <property type="match status" value="1"/>
</dbReference>
<dbReference type="InterPro" id="IPR053168">
    <property type="entry name" value="Glutamic_endopeptidase"/>
</dbReference>
<dbReference type="OMA" id="CNIRIAK"/>
<dbReference type="PANTHER" id="PTHR31589:SF110">
    <property type="entry name" value="PROTEIN, PUTATIVE (DUF239)-RELATED"/>
    <property type="match status" value="1"/>
</dbReference>
<dbReference type="Gramene" id="Bo5g010950.1">
    <property type="protein sequence ID" value="Bo5g010950.1"/>
    <property type="gene ID" value="Bo5g010950"/>
</dbReference>